<dbReference type="PANTHER" id="PTHR31187:SF1">
    <property type="entry name" value="ADP,ATP CARRIER PROTEIN 1"/>
    <property type="match status" value="1"/>
</dbReference>
<evidence type="ECO:0000256" key="4">
    <source>
        <dbReference type="ARBA" id="ARBA00022692"/>
    </source>
</evidence>
<dbReference type="GO" id="GO:0005471">
    <property type="term" value="F:ATP:ADP antiporter activity"/>
    <property type="evidence" value="ECO:0007669"/>
    <property type="project" value="InterPro"/>
</dbReference>
<evidence type="ECO:0000256" key="6">
    <source>
        <dbReference type="ARBA" id="ARBA00022840"/>
    </source>
</evidence>
<dbReference type="PANTHER" id="PTHR31187">
    <property type="match status" value="1"/>
</dbReference>
<evidence type="ECO:0000313" key="10">
    <source>
        <dbReference type="EMBL" id="EQB60842.1"/>
    </source>
</evidence>
<keyword evidence="5 9" id="KW-0547">Nucleotide-binding</keyword>
<evidence type="ECO:0000256" key="7">
    <source>
        <dbReference type="ARBA" id="ARBA00022989"/>
    </source>
</evidence>
<evidence type="ECO:0000256" key="2">
    <source>
        <dbReference type="ARBA" id="ARBA00007127"/>
    </source>
</evidence>
<protein>
    <recommendedName>
        <fullName evidence="9">ADP,ATP carrier protein</fullName>
    </recommendedName>
</protein>
<dbReference type="GO" id="GO:0005524">
    <property type="term" value="F:ATP binding"/>
    <property type="evidence" value="ECO:0007669"/>
    <property type="project" value="UniProtKB-KW"/>
</dbReference>
<dbReference type="Pfam" id="PF03219">
    <property type="entry name" value="TLC"/>
    <property type="match status" value="1"/>
</dbReference>
<dbReference type="InterPro" id="IPR004667">
    <property type="entry name" value="ADP_ATP_car_bac_type"/>
</dbReference>
<feature type="transmembrane region" description="Helical" evidence="9">
    <location>
        <begin position="205"/>
        <end position="225"/>
    </location>
</feature>
<dbReference type="OrthoDB" id="2190844at2759"/>
<sequence length="251" mass="28403">MTKSKLLMSMSMMVFCYNVGYNMLESVYKAGIKAASKSLKFEIGDYSIKFNTYDQYIVSVMVIILNLSAFSEIIETYGWIKMGLITPLLMLLGSIVLIIAALYNSSLEKLAFPWISKFFKGSNFIYTLENYAGMIFLAFFKIMKYSAFDICKEKMGIRIDPAHRARFKSVYDGIFNKLGKSIGSLYGLGVLVALDTDNVRKGAPFTLGFLIALIYIWIRSVVYLARSYDRAIKTNCTVDIDLLKADKESVK</sequence>
<keyword evidence="6 9" id="KW-0067">ATP-binding</keyword>
<comment type="similarity">
    <text evidence="2 9">Belongs to the ADP/ATP translocase tlc family.</text>
</comment>
<comment type="caution">
    <text evidence="9">Lacks conserved residue(s) required for the propagation of feature annotation.</text>
</comment>
<keyword evidence="7 9" id="KW-1133">Transmembrane helix</keyword>
<keyword evidence="11" id="KW-1185">Reference proteome</keyword>
<evidence type="ECO:0000256" key="5">
    <source>
        <dbReference type="ARBA" id="ARBA00022741"/>
    </source>
</evidence>
<evidence type="ECO:0000256" key="3">
    <source>
        <dbReference type="ARBA" id="ARBA00022448"/>
    </source>
</evidence>
<keyword evidence="3 9" id="KW-0813">Transport</keyword>
<organism evidence="10 11">
    <name type="scientific">Vairimorpha apis BRL 01</name>
    <dbReference type="NCBI Taxonomy" id="1037528"/>
    <lineage>
        <taxon>Eukaryota</taxon>
        <taxon>Fungi</taxon>
        <taxon>Fungi incertae sedis</taxon>
        <taxon>Microsporidia</taxon>
        <taxon>Nosematidae</taxon>
        <taxon>Vairimorpha</taxon>
    </lineage>
</organism>
<evidence type="ECO:0000256" key="8">
    <source>
        <dbReference type="ARBA" id="ARBA00023136"/>
    </source>
</evidence>
<feature type="transmembrane region" description="Helical" evidence="9">
    <location>
        <begin position="124"/>
        <end position="143"/>
    </location>
</feature>
<evidence type="ECO:0000256" key="9">
    <source>
        <dbReference type="RuleBase" id="RU363121"/>
    </source>
</evidence>
<gene>
    <name evidence="10" type="ORF">NAPIS_ORF01594</name>
</gene>
<dbReference type="GO" id="GO:0016020">
    <property type="term" value="C:membrane"/>
    <property type="evidence" value="ECO:0007669"/>
    <property type="project" value="UniProtKB-SubCell"/>
</dbReference>
<feature type="transmembrane region" description="Helical" evidence="9">
    <location>
        <begin position="80"/>
        <end position="103"/>
    </location>
</feature>
<dbReference type="HOGENOM" id="CLU_1107401_0_0_1"/>
<accession>T0KZY4</accession>
<reference evidence="10 11" key="1">
    <citation type="journal article" date="2013" name="BMC Genomics">
        <title>Genome sequencing and comparative genomics of honey bee microsporidia, Nosema apis reveal novel insights into host-parasite interactions.</title>
        <authorList>
            <person name="Chen Yp."/>
            <person name="Pettis J.S."/>
            <person name="Zhao Y."/>
            <person name="Liu X."/>
            <person name="Tallon L.J."/>
            <person name="Sadzewicz L.D."/>
            <person name="Li R."/>
            <person name="Zheng H."/>
            <person name="Huang S."/>
            <person name="Zhang X."/>
            <person name="Hamilton M.C."/>
            <person name="Pernal S.F."/>
            <person name="Melathopoulos A.P."/>
            <person name="Yan X."/>
            <person name="Evans J.D."/>
        </authorList>
    </citation>
    <scope>NUCLEOTIDE SEQUENCE [LARGE SCALE GENOMIC DNA]</scope>
    <source>
        <strain evidence="10 11">BRL 01</strain>
    </source>
</reference>
<comment type="subcellular location">
    <subcellularLocation>
        <location evidence="1 9">Membrane</location>
        <topology evidence="1 9">Multi-pass membrane protein</topology>
    </subcellularLocation>
</comment>
<dbReference type="VEuPathDB" id="MicrosporidiaDB:NAPIS_ORF01594"/>
<name>T0KZY4_9MICR</name>
<evidence type="ECO:0000313" key="11">
    <source>
        <dbReference type="Proteomes" id="UP000053780"/>
    </source>
</evidence>
<proteinExistence type="inferred from homology"/>
<dbReference type="EMBL" id="KE647231">
    <property type="protein sequence ID" value="EQB60842.1"/>
    <property type="molecule type" value="Genomic_DNA"/>
</dbReference>
<keyword evidence="4 9" id="KW-0812">Transmembrane</keyword>
<dbReference type="Proteomes" id="UP000053780">
    <property type="component" value="Unassembled WGS sequence"/>
</dbReference>
<keyword evidence="8 9" id="KW-0472">Membrane</keyword>
<feature type="transmembrane region" description="Helical" evidence="9">
    <location>
        <begin position="56"/>
        <end position="74"/>
    </location>
</feature>
<dbReference type="AlphaFoldDB" id="T0KZY4"/>
<evidence type="ECO:0000256" key="1">
    <source>
        <dbReference type="ARBA" id="ARBA00004141"/>
    </source>
</evidence>